<feature type="region of interest" description="Disordered" evidence="1">
    <location>
        <begin position="1"/>
        <end position="36"/>
    </location>
</feature>
<protein>
    <submittedName>
        <fullName evidence="2">Orf protein</fullName>
    </submittedName>
</protein>
<organism evidence="2">
    <name type="scientific">Musa schizocarpa</name>
    <dbReference type="NCBI Taxonomy" id="52706"/>
    <lineage>
        <taxon>Eukaryota</taxon>
        <taxon>Viridiplantae</taxon>
        <taxon>Streptophyta</taxon>
        <taxon>Embryophyta</taxon>
        <taxon>Tracheophyta</taxon>
        <taxon>Spermatophyta</taxon>
        <taxon>Magnoliopsida</taxon>
        <taxon>Liliopsida</taxon>
        <taxon>Zingiberales</taxon>
        <taxon>Musaceae</taxon>
        <taxon>Musa</taxon>
    </lineage>
</organism>
<keyword evidence="2" id="KW-0934">Plastid</keyword>
<proteinExistence type="predicted"/>
<sequence>SKSNREPINEANSMKQQLVPYRSGHKLESLDQFERS</sequence>
<evidence type="ECO:0000256" key="1">
    <source>
        <dbReference type="SAM" id="MobiDB-lite"/>
    </source>
</evidence>
<gene>
    <name evidence="2" type="primary">orf</name>
</gene>
<evidence type="ECO:0000313" key="2">
    <source>
        <dbReference type="EMBL" id="CAA67850.1"/>
    </source>
</evidence>
<feature type="non-terminal residue" evidence="2">
    <location>
        <position position="1"/>
    </location>
</feature>
<reference evidence="2" key="1">
    <citation type="submission" date="1996-07" db="EMBL/GenBank/DDBJ databases">
        <title>Sequence tagged site markers to draft the genomic structure of the banana chloroplast.</title>
        <authorList>
            <person name="Baurens F.C."/>
            <person name="Lagoda P.J.L."/>
        </authorList>
    </citation>
    <scope>NUCLEOTIDE SEQUENCE</scope>
</reference>
<feature type="non-terminal residue" evidence="2">
    <location>
        <position position="36"/>
    </location>
</feature>
<geneLocation type="chloroplast" evidence="2"/>
<dbReference type="EMBL" id="X99492">
    <property type="protein sequence ID" value="CAA67850.1"/>
    <property type="molecule type" value="Genomic_DNA"/>
</dbReference>
<keyword evidence="2" id="KW-0150">Chloroplast</keyword>
<feature type="compositionally biased region" description="Basic and acidic residues" evidence="1">
    <location>
        <begin position="25"/>
        <end position="36"/>
    </location>
</feature>
<accession>Q36303</accession>
<name>Q36303_9LILI</name>
<dbReference type="AlphaFoldDB" id="Q36303"/>